<evidence type="ECO:0000256" key="4">
    <source>
        <dbReference type="SAM" id="MobiDB-lite"/>
    </source>
</evidence>
<dbReference type="CDD" id="cd05930">
    <property type="entry name" value="A_NRPS"/>
    <property type="match status" value="1"/>
</dbReference>
<organism evidence="6 7">
    <name type="scientific">Aliisedimentitalea scapharcae</name>
    <dbReference type="NCBI Taxonomy" id="1524259"/>
    <lineage>
        <taxon>Bacteria</taxon>
        <taxon>Pseudomonadati</taxon>
        <taxon>Pseudomonadota</taxon>
        <taxon>Alphaproteobacteria</taxon>
        <taxon>Rhodobacterales</taxon>
        <taxon>Roseobacteraceae</taxon>
        <taxon>Aliisedimentitalea</taxon>
    </lineage>
</organism>
<feature type="region of interest" description="Disordered" evidence="4">
    <location>
        <begin position="943"/>
        <end position="964"/>
    </location>
</feature>
<dbReference type="PANTHER" id="PTHR45527">
    <property type="entry name" value="NONRIBOSOMAL PEPTIDE SYNTHETASE"/>
    <property type="match status" value="1"/>
</dbReference>
<dbReference type="InterPro" id="IPR000873">
    <property type="entry name" value="AMP-dep_synth/lig_dom"/>
</dbReference>
<dbReference type="Gene3D" id="3.40.50.1820">
    <property type="entry name" value="alpha/beta hydrolase"/>
    <property type="match status" value="1"/>
</dbReference>
<dbReference type="RefSeq" id="WP_406644621.1">
    <property type="nucleotide sequence ID" value="NZ_CP123584.1"/>
</dbReference>
<evidence type="ECO:0000256" key="3">
    <source>
        <dbReference type="ARBA" id="ARBA00022553"/>
    </source>
</evidence>
<dbReference type="InterPro" id="IPR020845">
    <property type="entry name" value="AMP-binding_CS"/>
</dbReference>
<dbReference type="SMART" id="SM00823">
    <property type="entry name" value="PKS_PP"/>
    <property type="match status" value="1"/>
</dbReference>
<dbReference type="Gene3D" id="3.30.559.10">
    <property type="entry name" value="Chloramphenicol acetyltransferase-like domain"/>
    <property type="match status" value="1"/>
</dbReference>
<dbReference type="SUPFAM" id="SSF56801">
    <property type="entry name" value="Acetyl-CoA synthetase-like"/>
    <property type="match status" value="1"/>
</dbReference>
<evidence type="ECO:0000313" key="7">
    <source>
        <dbReference type="Proteomes" id="UP001623232"/>
    </source>
</evidence>
<feature type="domain" description="Carrier" evidence="5">
    <location>
        <begin position="963"/>
        <end position="1038"/>
    </location>
</feature>
<dbReference type="Proteomes" id="UP001623232">
    <property type="component" value="Chromosome"/>
</dbReference>
<protein>
    <submittedName>
        <fullName evidence="6">Amino acid adenylation domain-containing protein</fullName>
    </submittedName>
</protein>
<dbReference type="EMBL" id="CP123584">
    <property type="protein sequence ID" value="WZK87374.1"/>
    <property type="molecule type" value="Genomic_DNA"/>
</dbReference>
<dbReference type="SUPFAM" id="SSF52777">
    <property type="entry name" value="CoA-dependent acyltransferases"/>
    <property type="match status" value="2"/>
</dbReference>
<dbReference type="SUPFAM" id="SSF47336">
    <property type="entry name" value="ACP-like"/>
    <property type="match status" value="1"/>
</dbReference>
<dbReference type="InterPro" id="IPR010071">
    <property type="entry name" value="AA_adenyl_dom"/>
</dbReference>
<comment type="cofactor">
    <cofactor evidence="1">
        <name>pantetheine 4'-phosphate</name>
        <dbReference type="ChEBI" id="CHEBI:47942"/>
    </cofactor>
</comment>
<dbReference type="InterPro" id="IPR036736">
    <property type="entry name" value="ACP-like_sf"/>
</dbReference>
<gene>
    <name evidence="6" type="ORF">QEZ52_12160</name>
</gene>
<keyword evidence="3" id="KW-0597">Phosphoprotein</keyword>
<sequence>MFPLTSMQMSMLYESRDTDQPWLNLEQVVVHFDHQEVCPQAVRTAWQEIAERHDALRLVFNWGQGETPGQRVVDEFAVNLESLFWQDIPRADQPEKLEQFIRADRTAGVDIGTKPAWRVHLVQLGEAGSVMILTVHHAIVDGRSLGQITREFLVHLKKGSLADVPAPRVSFRSFCEALEADSPFHSEAEDYFRTYLSDFDTIGTLELPDFGEETASSQRKTHFDATMSEITTNRLNELAIETGGTSANLVQAAWGIVLARWQGRDEVAFGTVRSGRHSVAHIQETVGCFINSLPLRMRMERDVTLGEVVSKLRGDTLALHRFEQTPMDMLRKWSGLHGSQPLFQSLVMFERSSLEQMVVADTDFSPSPRIDLREEGGLPVTLAAYGGSRMRFLFEFDPSVIPNGVARRLFDSFLRLLDAMTNAQATTPIGALKMLAQDELTSLMALARPEISVTDQQTCLVSQFKSVATGCPDAIAIETADQTDVVSYGELDHRSDALAHALRRKGVGTGNVVAVQLERSADFVTAVLAVLKTGAAFLPVDPSYPSAARSFMLSDSGAVAVIANEGSETSLPVIAPTQPAPGEPLPLPSGDPTDRAYVIYTSGSTGTPKGVQVSRHNLLSHIDALSREFMMTKSDRVLQFASLSFDVALEEVFVTLMSGATLVLRSDEMAQSTSVFVDCCNTLRVTVLNLPTAFWSVLTGYLSDGDKSMPDSLRLVIVGGEQVKPQSLTAWLKAVPDVRWLNGYGPTETTITCTLYEADTGSAQSVSEVPIGRPTAHATTYIVAADGSLAPMGAVGELVIGGDAVATGYIGRPEENARGFLDDPFSGHGRIYRSGDFAQWRTDENLRFIGRQDRQLKVRGFRIDPAHVERVIETIDPSYRALVGVLNENTPSARLVAWFTTDDPGETPDCSTLDRELAMRLPMHMRPELVFVPEFARTAGGKIDRSSLPQPNMPDQTHVESGPPAIGMEADIAKAMARVLRRETIGPDQSFYDLGGHSLLSVELIGRLEKLAGRRLSITDFQNNPTPRQLVKILKTGSLGSKHIIPIQPNGSRPPALAIHILGGKEDYFRPMSKYLGSDQPVLGVSVGSLDENTPTGIEFTARRYCEDINRHLPDVPLYLMAVSLGSYMAFELARQLVDSGRDVRRLMFFDAAGPDGRDEATGWRRQLAHLKSVRAVGFSYPAQFMRARIYDIRNFFVAKRIHRAAQTNAGTSPMTVHEFIASNELAVKTYVPSPLNVPITIFRSETNFLDTPVSRATGLGWSSVAAAGYEVIDVPGGHLSMFLEPHIQVLSEYIQEVMERS</sequence>
<dbReference type="InterPro" id="IPR009081">
    <property type="entry name" value="PP-bd_ACP"/>
</dbReference>
<evidence type="ECO:0000313" key="6">
    <source>
        <dbReference type="EMBL" id="WZK87374.1"/>
    </source>
</evidence>
<dbReference type="Pfam" id="PF00501">
    <property type="entry name" value="AMP-binding"/>
    <property type="match status" value="1"/>
</dbReference>
<dbReference type="InterPro" id="IPR001242">
    <property type="entry name" value="Condensation_dom"/>
</dbReference>
<dbReference type="InterPro" id="IPR045851">
    <property type="entry name" value="AMP-bd_C_sf"/>
</dbReference>
<proteinExistence type="predicted"/>
<dbReference type="Pfam" id="PF00668">
    <property type="entry name" value="Condensation"/>
    <property type="match status" value="1"/>
</dbReference>
<dbReference type="Pfam" id="PF00975">
    <property type="entry name" value="Thioesterase"/>
    <property type="match status" value="1"/>
</dbReference>
<dbReference type="PROSITE" id="PS50075">
    <property type="entry name" value="CARRIER"/>
    <property type="match status" value="1"/>
</dbReference>
<dbReference type="Gene3D" id="3.30.300.30">
    <property type="match status" value="1"/>
</dbReference>
<dbReference type="Gene3D" id="3.40.50.980">
    <property type="match status" value="2"/>
</dbReference>
<keyword evidence="2" id="KW-0596">Phosphopantetheine</keyword>
<accession>A0ABZ2XRC0</accession>
<reference evidence="6 7" key="1">
    <citation type="submission" date="2023-04" db="EMBL/GenBank/DDBJ databases">
        <title>Complete genome sequence of Alisedimentitalea scapharcae.</title>
        <authorList>
            <person name="Rong J.-C."/>
            <person name="Yi M.-L."/>
            <person name="Zhao Q."/>
        </authorList>
    </citation>
    <scope>NUCLEOTIDE SEQUENCE [LARGE SCALE GENOMIC DNA]</scope>
    <source>
        <strain evidence="6 7">KCTC 42119</strain>
    </source>
</reference>
<dbReference type="Gene3D" id="2.30.38.10">
    <property type="entry name" value="Luciferase, Domain 3"/>
    <property type="match status" value="1"/>
</dbReference>
<dbReference type="PROSITE" id="PS00012">
    <property type="entry name" value="PHOSPHOPANTETHEINE"/>
    <property type="match status" value="1"/>
</dbReference>
<dbReference type="PROSITE" id="PS00455">
    <property type="entry name" value="AMP_BINDING"/>
    <property type="match status" value="1"/>
</dbReference>
<dbReference type="Gene3D" id="1.10.1200.10">
    <property type="entry name" value="ACP-like"/>
    <property type="match status" value="1"/>
</dbReference>
<dbReference type="NCBIfam" id="TIGR01733">
    <property type="entry name" value="AA-adenyl-dom"/>
    <property type="match status" value="1"/>
</dbReference>
<dbReference type="Gene3D" id="3.30.559.30">
    <property type="entry name" value="Nonribosomal peptide synthetase, condensation domain"/>
    <property type="match status" value="1"/>
</dbReference>
<dbReference type="InterPro" id="IPR006162">
    <property type="entry name" value="Ppantetheine_attach_site"/>
</dbReference>
<name>A0ABZ2XRC0_9RHOB</name>
<dbReference type="InterPro" id="IPR001031">
    <property type="entry name" value="Thioesterase"/>
</dbReference>
<dbReference type="SUPFAM" id="SSF53474">
    <property type="entry name" value="alpha/beta-Hydrolases"/>
    <property type="match status" value="1"/>
</dbReference>
<dbReference type="InterPro" id="IPR023213">
    <property type="entry name" value="CAT-like_dom_sf"/>
</dbReference>
<dbReference type="Pfam" id="PF00550">
    <property type="entry name" value="PP-binding"/>
    <property type="match status" value="1"/>
</dbReference>
<dbReference type="InterPro" id="IPR020806">
    <property type="entry name" value="PKS_PP-bd"/>
</dbReference>
<evidence type="ECO:0000256" key="1">
    <source>
        <dbReference type="ARBA" id="ARBA00001957"/>
    </source>
</evidence>
<dbReference type="PANTHER" id="PTHR45527:SF1">
    <property type="entry name" value="FATTY ACID SYNTHASE"/>
    <property type="match status" value="1"/>
</dbReference>
<evidence type="ECO:0000259" key="5">
    <source>
        <dbReference type="PROSITE" id="PS50075"/>
    </source>
</evidence>
<evidence type="ECO:0000256" key="2">
    <source>
        <dbReference type="ARBA" id="ARBA00022450"/>
    </source>
</evidence>
<dbReference type="InterPro" id="IPR029058">
    <property type="entry name" value="AB_hydrolase_fold"/>
</dbReference>
<keyword evidence="7" id="KW-1185">Reference proteome</keyword>